<dbReference type="AlphaFoldDB" id="A0A6S7H8Q7"/>
<dbReference type="GO" id="GO:0003964">
    <property type="term" value="F:RNA-directed DNA polymerase activity"/>
    <property type="evidence" value="ECO:0007669"/>
    <property type="project" value="UniProtKB-KW"/>
</dbReference>
<protein>
    <submittedName>
        <fullName evidence="1">RNA-directed DNA polymerase from transposon X-element</fullName>
    </submittedName>
</protein>
<keyword evidence="2" id="KW-1185">Reference proteome</keyword>
<keyword evidence="1" id="KW-0808">Transferase</keyword>
<accession>A0A6S7H8Q7</accession>
<name>A0A6S7H8Q7_PARCT</name>
<gene>
    <name evidence="1" type="ORF">PACLA_8A050920</name>
</gene>
<organism evidence="1 2">
    <name type="scientific">Paramuricea clavata</name>
    <name type="common">Red gorgonian</name>
    <name type="synonym">Violescent sea-whip</name>
    <dbReference type="NCBI Taxonomy" id="317549"/>
    <lineage>
        <taxon>Eukaryota</taxon>
        <taxon>Metazoa</taxon>
        <taxon>Cnidaria</taxon>
        <taxon>Anthozoa</taxon>
        <taxon>Octocorallia</taxon>
        <taxon>Malacalcyonacea</taxon>
        <taxon>Plexauridae</taxon>
        <taxon>Paramuricea</taxon>
    </lineage>
</organism>
<evidence type="ECO:0000313" key="1">
    <source>
        <dbReference type="EMBL" id="CAB4001224.1"/>
    </source>
</evidence>
<dbReference type="EMBL" id="CACRXK020004033">
    <property type="protein sequence ID" value="CAB4001224.1"/>
    <property type="molecule type" value="Genomic_DNA"/>
</dbReference>
<reference evidence="1" key="1">
    <citation type="submission" date="2020-04" db="EMBL/GenBank/DDBJ databases">
        <authorList>
            <person name="Alioto T."/>
            <person name="Alioto T."/>
            <person name="Gomez Garrido J."/>
        </authorList>
    </citation>
    <scope>NUCLEOTIDE SEQUENCE</scope>
    <source>
        <strain evidence="1">A484AB</strain>
    </source>
</reference>
<comment type="caution">
    <text evidence="1">The sequence shown here is derived from an EMBL/GenBank/DDBJ whole genome shotgun (WGS) entry which is preliminary data.</text>
</comment>
<feature type="non-terminal residue" evidence="1">
    <location>
        <position position="96"/>
    </location>
</feature>
<evidence type="ECO:0000313" key="2">
    <source>
        <dbReference type="Proteomes" id="UP001152795"/>
    </source>
</evidence>
<proteinExistence type="predicted"/>
<dbReference type="OrthoDB" id="5987290at2759"/>
<sequence>FPCSFQKSTPTLTDISLAQPLPSAQMTVHPKKNAQKSSKSPKIDEIQHCVVHANFGLVCLTETWLKDCIQDEVVSISGFNIVRLDRKSQVHGGVCT</sequence>
<keyword evidence="1" id="KW-0548">Nucleotidyltransferase</keyword>
<feature type="non-terminal residue" evidence="1">
    <location>
        <position position="1"/>
    </location>
</feature>
<dbReference type="Proteomes" id="UP001152795">
    <property type="component" value="Unassembled WGS sequence"/>
</dbReference>
<keyword evidence="1" id="KW-0695">RNA-directed DNA polymerase</keyword>